<gene>
    <name evidence="2" type="ORF">Tci_551533</name>
</gene>
<comment type="caution">
    <text evidence="2">The sequence shown here is derived from an EMBL/GenBank/DDBJ whole genome shotgun (WGS) entry which is preliminary data.</text>
</comment>
<evidence type="ECO:0000256" key="1">
    <source>
        <dbReference type="SAM" id="MobiDB-lite"/>
    </source>
</evidence>
<dbReference type="EMBL" id="BKCJ010324687">
    <property type="protein sequence ID" value="GEZ79560.1"/>
    <property type="molecule type" value="Genomic_DNA"/>
</dbReference>
<organism evidence="2">
    <name type="scientific">Tanacetum cinerariifolium</name>
    <name type="common">Dalmatian daisy</name>
    <name type="synonym">Chrysanthemum cinerariifolium</name>
    <dbReference type="NCBI Taxonomy" id="118510"/>
    <lineage>
        <taxon>Eukaryota</taxon>
        <taxon>Viridiplantae</taxon>
        <taxon>Streptophyta</taxon>
        <taxon>Embryophyta</taxon>
        <taxon>Tracheophyta</taxon>
        <taxon>Spermatophyta</taxon>
        <taxon>Magnoliopsida</taxon>
        <taxon>eudicotyledons</taxon>
        <taxon>Gunneridae</taxon>
        <taxon>Pentapetalae</taxon>
        <taxon>asterids</taxon>
        <taxon>campanulids</taxon>
        <taxon>Asterales</taxon>
        <taxon>Asteraceae</taxon>
        <taxon>Asteroideae</taxon>
        <taxon>Anthemideae</taxon>
        <taxon>Anthemidinae</taxon>
        <taxon>Tanacetum</taxon>
    </lineage>
</organism>
<accession>A0A699INS9</accession>
<reference evidence="2" key="1">
    <citation type="journal article" date="2019" name="Sci. Rep.">
        <title>Draft genome of Tanacetum cinerariifolium, the natural source of mosquito coil.</title>
        <authorList>
            <person name="Yamashiro T."/>
            <person name="Shiraishi A."/>
            <person name="Satake H."/>
            <person name="Nakayama K."/>
        </authorList>
    </citation>
    <scope>NUCLEOTIDE SEQUENCE</scope>
</reference>
<feature type="compositionally biased region" description="Basic and acidic residues" evidence="1">
    <location>
        <begin position="54"/>
        <end position="75"/>
    </location>
</feature>
<feature type="region of interest" description="Disordered" evidence="1">
    <location>
        <begin position="54"/>
        <end position="81"/>
    </location>
</feature>
<name>A0A699INS9_TANCI</name>
<protein>
    <submittedName>
        <fullName evidence="2">Uncharacterized protein</fullName>
    </submittedName>
</protein>
<dbReference type="AlphaFoldDB" id="A0A699INS9"/>
<evidence type="ECO:0000313" key="2">
    <source>
        <dbReference type="EMBL" id="GEZ79560.1"/>
    </source>
</evidence>
<sequence>MALIRRRFDVPIRRMKLQLEVWRSDTAIVGARNRCGGMAEFRALVARKLTVKEYQENDKIGSKPDKNGKRGEAGKSQKQLQ</sequence>
<proteinExistence type="predicted"/>